<dbReference type="PANTHER" id="PTHR11214:SF334">
    <property type="entry name" value="HEXOSYLTRANSFERASE"/>
    <property type="match status" value="1"/>
</dbReference>
<evidence type="ECO:0000256" key="6">
    <source>
        <dbReference type="ARBA" id="ARBA00022968"/>
    </source>
</evidence>
<keyword evidence="4" id="KW-0808">Transferase</keyword>
<evidence type="ECO:0000256" key="4">
    <source>
        <dbReference type="ARBA" id="ARBA00022679"/>
    </source>
</evidence>
<keyword evidence="7 11" id="KW-1133">Transmembrane helix</keyword>
<evidence type="ECO:0000256" key="3">
    <source>
        <dbReference type="ARBA" id="ARBA00022676"/>
    </source>
</evidence>
<evidence type="ECO:0000256" key="11">
    <source>
        <dbReference type="SAM" id="Phobius"/>
    </source>
</evidence>
<comment type="caution">
    <text evidence="12">The sequence shown here is derived from an EMBL/GenBank/DDBJ whole genome shotgun (WGS) entry which is preliminary data.</text>
</comment>
<evidence type="ECO:0000256" key="7">
    <source>
        <dbReference type="ARBA" id="ARBA00022989"/>
    </source>
</evidence>
<evidence type="ECO:0000313" key="13">
    <source>
        <dbReference type="Proteomes" id="UP000790347"/>
    </source>
</evidence>
<gene>
    <name evidence="12" type="ORF">DERF_007363</name>
</gene>
<evidence type="ECO:0000256" key="8">
    <source>
        <dbReference type="ARBA" id="ARBA00023034"/>
    </source>
</evidence>
<comment type="subcellular location">
    <subcellularLocation>
        <location evidence="1">Golgi apparatus membrane</location>
        <topology evidence="1">Single-pass type II membrane protein</topology>
    </subcellularLocation>
</comment>
<feature type="transmembrane region" description="Helical" evidence="11">
    <location>
        <begin position="1148"/>
        <end position="1175"/>
    </location>
</feature>
<keyword evidence="13" id="KW-1185">Reference proteome</keyword>
<feature type="transmembrane region" description="Helical" evidence="11">
    <location>
        <begin position="7"/>
        <end position="30"/>
    </location>
</feature>
<evidence type="ECO:0000313" key="12">
    <source>
        <dbReference type="EMBL" id="KAH9516633.1"/>
    </source>
</evidence>
<feature type="compositionally biased region" description="Low complexity" evidence="10">
    <location>
        <begin position="1226"/>
        <end position="1270"/>
    </location>
</feature>
<feature type="compositionally biased region" description="Polar residues" evidence="10">
    <location>
        <begin position="1208"/>
        <end position="1218"/>
    </location>
</feature>
<dbReference type="InterPro" id="IPR002659">
    <property type="entry name" value="Glyco_trans_31"/>
</dbReference>
<dbReference type="Proteomes" id="UP000790347">
    <property type="component" value="Unassembled WGS sequence"/>
</dbReference>
<dbReference type="GO" id="GO:0006493">
    <property type="term" value="P:protein O-linked glycosylation"/>
    <property type="evidence" value="ECO:0007669"/>
    <property type="project" value="TreeGrafter"/>
</dbReference>
<evidence type="ECO:0000256" key="2">
    <source>
        <dbReference type="ARBA" id="ARBA00008661"/>
    </source>
</evidence>
<keyword evidence="6" id="KW-0735">Signal-anchor</keyword>
<feature type="transmembrane region" description="Helical" evidence="11">
    <location>
        <begin position="785"/>
        <end position="806"/>
    </location>
</feature>
<comment type="similarity">
    <text evidence="2">Belongs to the glycosyltransferase 31 family.</text>
</comment>
<keyword evidence="3" id="KW-0328">Glycosyltransferase</keyword>
<feature type="transmembrane region" description="Helical" evidence="11">
    <location>
        <begin position="818"/>
        <end position="835"/>
    </location>
</feature>
<name>A0A922HYV4_DERFA</name>
<sequence>MLRISRFYYRLIHYIIIIASMSLLFLFVYYSNQLYDLEETQKNYVKRIIQLSIADPKKQSSLMLNVNDIHQQLLQIYHQRSLFLISPNTSVRLSSSSSSFQQFWTLANNFNLSFRSFEGWKNSNSFVIQIEQDFPQSFFGKILDYHLNVVSRIDQILRLNYPQNFTMDYSINQRRQQGWTTNLKLAEFHSITYLNFGGTICDSKSLGLDLSALIFVITAPNDFLLRTHIRQTWAKKFIENTQQIRLYFAIGHSKYPAHQAMIEQEYSLYHDLIQWPFIESYRRLTIKSLAIARWASIYCPLIQNIYKVDGDSLVNYENFMKFISKIMQNKNRILDNYYPKLSVYGNIRASSRAIRFWSKFATSFEDYPYVYYPKYTDANWMLSGLGNSLLTYATGVLDTMPALPWEDVFLTGLIPHRMIIKYRIKYEYHHFPGYNDRIKAENINLCYFKKSIIFTHKFNNENLPRVWKLSMFTIILIVLFRTIPSVFTVDCSKPGLTLNDTFSLGIFDGQIMQYTFSDSFAIYPIRNTDDFFHLANGKVTKFAQLYPVLMYDKDFKVILEKGGEENRISFCVQQSLMEALYIFHVIFKSTHEIVIQSSTGNNYYFIAEELTNEYKHDKIIAIWTADNDASIIINQINFLIITIDEKKNQTFVFDSLYLNRKPYGMICFVEDSYRSKIRLQSIDGNVTCHSTASIMSTIDFAYMAYGYVYLGSILTQNLYHFDQSLFYSPNIVTDFLIKNFKDIFTCTESDEFQNQDNNNVMASKKRITRPIIEEQSWLINFDYKILFIISIFVLTVFGTIITIVYGNRRKKSLQKLKSITSSIIFFVVAFTALNIRTVESVDCSQSGYSLDETLSMGIFENHIWQYTNKHSFAIYPYYRMKYLFGKDQRIYLVNGNATTAEVRLPNLWKDGTFQTSVSNDPSLQNIHLAAQKSDYNRPFIVVHMVDKLKHRVMLQDINEERVFDFSSLTEDLSENANIVPIWSTDTQSDTSAGQSHLNYLMLAMQNKKTLVYTSFLLKEKPLGQLCFHVKSYNTRIRLQHSDDNEDCGSTFEMFSSIRFGFIVDNYVFLISSNNSNAYFFDVSVFFNRNLEKQFATKPSAQLFICGQVPDQAEEYVTTPPQIDSDQKRITKPNIAIIPEGQSEGKSSILMILGILSAITILVVIGVVIYGSFWLYPKQKLKKQQQTTSTIQDSTDAPLSSQLSSDSSMETPTTMTQKSKFGASTGRTLTSKSSISSEKRQSLIAKSKASSLGRKSSSSPSKRNMRSMSSG</sequence>
<reference evidence="12" key="2">
    <citation type="journal article" date="2022" name="Res Sq">
        <title>Comparative Genomics Reveals Insights into the Divergent Evolution of Astigmatic Mites and Household Pest Adaptations.</title>
        <authorList>
            <person name="Xiong Q."/>
            <person name="Wan A.T.-Y."/>
            <person name="Liu X.-Y."/>
            <person name="Fung C.S.-H."/>
            <person name="Xiao X."/>
            <person name="Malainual N."/>
            <person name="Hou J."/>
            <person name="Wang L."/>
            <person name="Wang M."/>
            <person name="Yang K."/>
            <person name="Cui Y."/>
            <person name="Leung E."/>
            <person name="Nong W."/>
            <person name="Shin S.-K."/>
            <person name="Au S."/>
            <person name="Jeong K.Y."/>
            <person name="Chew F.T."/>
            <person name="Hui J."/>
            <person name="Leung T.F."/>
            <person name="Tungtrongchitr A."/>
            <person name="Zhong N."/>
            <person name="Liu Z."/>
            <person name="Tsui S."/>
        </authorList>
    </citation>
    <scope>NUCLEOTIDE SEQUENCE</scope>
    <source>
        <strain evidence="12">Derf</strain>
        <tissue evidence="12">Whole organism</tissue>
    </source>
</reference>
<dbReference type="AlphaFoldDB" id="A0A922HYV4"/>
<keyword evidence="5 11" id="KW-0812">Transmembrane</keyword>
<protein>
    <submittedName>
        <fullName evidence="12">Uncharacterized protein</fullName>
    </submittedName>
</protein>
<accession>A0A922HYV4</accession>
<evidence type="ECO:0000256" key="1">
    <source>
        <dbReference type="ARBA" id="ARBA00004323"/>
    </source>
</evidence>
<dbReference type="EMBL" id="ASGP02000003">
    <property type="protein sequence ID" value="KAH9516633.1"/>
    <property type="molecule type" value="Genomic_DNA"/>
</dbReference>
<evidence type="ECO:0000256" key="9">
    <source>
        <dbReference type="ARBA" id="ARBA00023136"/>
    </source>
</evidence>
<feature type="region of interest" description="Disordered" evidence="10">
    <location>
        <begin position="1186"/>
        <end position="1270"/>
    </location>
</feature>
<feature type="compositionally biased region" description="Low complexity" evidence="10">
    <location>
        <begin position="1186"/>
        <end position="1207"/>
    </location>
</feature>
<proteinExistence type="inferred from homology"/>
<organism evidence="12 13">
    <name type="scientific">Dermatophagoides farinae</name>
    <name type="common">American house dust mite</name>
    <dbReference type="NCBI Taxonomy" id="6954"/>
    <lineage>
        <taxon>Eukaryota</taxon>
        <taxon>Metazoa</taxon>
        <taxon>Ecdysozoa</taxon>
        <taxon>Arthropoda</taxon>
        <taxon>Chelicerata</taxon>
        <taxon>Arachnida</taxon>
        <taxon>Acari</taxon>
        <taxon>Acariformes</taxon>
        <taxon>Sarcoptiformes</taxon>
        <taxon>Astigmata</taxon>
        <taxon>Psoroptidia</taxon>
        <taxon>Analgoidea</taxon>
        <taxon>Pyroglyphidae</taxon>
        <taxon>Dermatophagoidinae</taxon>
        <taxon>Dermatophagoides</taxon>
    </lineage>
</organism>
<dbReference type="GO" id="GO:0000139">
    <property type="term" value="C:Golgi membrane"/>
    <property type="evidence" value="ECO:0007669"/>
    <property type="project" value="UniProtKB-SubCell"/>
</dbReference>
<evidence type="ECO:0000256" key="5">
    <source>
        <dbReference type="ARBA" id="ARBA00022692"/>
    </source>
</evidence>
<evidence type="ECO:0000256" key="10">
    <source>
        <dbReference type="SAM" id="MobiDB-lite"/>
    </source>
</evidence>
<dbReference type="PANTHER" id="PTHR11214">
    <property type="entry name" value="BETA-1,3-N-ACETYLGLUCOSAMINYLTRANSFERASE"/>
    <property type="match status" value="1"/>
</dbReference>
<dbReference type="Gene3D" id="3.90.550.50">
    <property type="match status" value="1"/>
</dbReference>
<keyword evidence="8" id="KW-0333">Golgi apparatus</keyword>
<dbReference type="GO" id="GO:0016758">
    <property type="term" value="F:hexosyltransferase activity"/>
    <property type="evidence" value="ECO:0007669"/>
    <property type="project" value="InterPro"/>
</dbReference>
<keyword evidence="9 11" id="KW-0472">Membrane</keyword>
<reference evidence="12" key="1">
    <citation type="submission" date="2013-05" db="EMBL/GenBank/DDBJ databases">
        <authorList>
            <person name="Yim A.K.Y."/>
            <person name="Chan T.F."/>
            <person name="Ji K.M."/>
            <person name="Liu X.Y."/>
            <person name="Zhou J.W."/>
            <person name="Li R.Q."/>
            <person name="Yang K.Y."/>
            <person name="Li J."/>
            <person name="Li M."/>
            <person name="Law P.T.W."/>
            <person name="Wu Y.L."/>
            <person name="Cai Z.L."/>
            <person name="Qin H."/>
            <person name="Bao Y."/>
            <person name="Leung R.K.K."/>
            <person name="Ng P.K.S."/>
            <person name="Zou J."/>
            <person name="Zhong X.J."/>
            <person name="Ran P.X."/>
            <person name="Zhong N.S."/>
            <person name="Liu Z.G."/>
            <person name="Tsui S.K.W."/>
        </authorList>
    </citation>
    <scope>NUCLEOTIDE SEQUENCE</scope>
    <source>
        <strain evidence="12">Derf</strain>
        <tissue evidence="12">Whole organism</tissue>
    </source>
</reference>
<dbReference type="Pfam" id="PF01762">
    <property type="entry name" value="Galactosyl_T"/>
    <property type="match status" value="1"/>
</dbReference>